<accession>A0AAD4ET75</accession>
<evidence type="ECO:0000256" key="6">
    <source>
        <dbReference type="ARBA" id="ARBA00023242"/>
    </source>
</evidence>
<dbReference type="Proteomes" id="UP001197093">
    <property type="component" value="Unassembled WGS sequence"/>
</dbReference>
<organism evidence="7 8">
    <name type="scientific">Staphylotrichum longicolle</name>
    <dbReference type="NCBI Taxonomy" id="669026"/>
    <lineage>
        <taxon>Eukaryota</taxon>
        <taxon>Fungi</taxon>
        <taxon>Dikarya</taxon>
        <taxon>Ascomycota</taxon>
        <taxon>Pezizomycotina</taxon>
        <taxon>Sordariomycetes</taxon>
        <taxon>Sordariomycetidae</taxon>
        <taxon>Sordariales</taxon>
        <taxon>Chaetomiaceae</taxon>
        <taxon>Staphylotrichum</taxon>
    </lineage>
</organism>
<dbReference type="PANTHER" id="PTHR31313">
    <property type="entry name" value="TY1 ENHANCER ACTIVATOR"/>
    <property type="match status" value="1"/>
</dbReference>
<protein>
    <submittedName>
        <fullName evidence="7">Uncharacterized protein</fullName>
    </submittedName>
</protein>
<evidence type="ECO:0000256" key="5">
    <source>
        <dbReference type="ARBA" id="ARBA00023163"/>
    </source>
</evidence>
<comment type="caution">
    <text evidence="7">The sequence shown here is derived from an EMBL/GenBank/DDBJ whole genome shotgun (WGS) entry which is preliminary data.</text>
</comment>
<name>A0AAD4ET75_9PEZI</name>
<evidence type="ECO:0000313" key="7">
    <source>
        <dbReference type="EMBL" id="KAG7284903.1"/>
    </source>
</evidence>
<dbReference type="GO" id="GO:0003677">
    <property type="term" value="F:DNA binding"/>
    <property type="evidence" value="ECO:0007669"/>
    <property type="project" value="UniProtKB-KW"/>
</dbReference>
<reference evidence="7" key="1">
    <citation type="submission" date="2023-02" db="EMBL/GenBank/DDBJ databases">
        <authorList>
            <person name="Palmer J.M."/>
        </authorList>
    </citation>
    <scope>NUCLEOTIDE SEQUENCE</scope>
    <source>
        <strain evidence="7">FW57</strain>
    </source>
</reference>
<dbReference type="EMBL" id="JAHCVI010000005">
    <property type="protein sequence ID" value="KAG7284903.1"/>
    <property type="molecule type" value="Genomic_DNA"/>
</dbReference>
<dbReference type="PANTHER" id="PTHR31313:SF81">
    <property type="entry name" value="TY1 ENHANCER ACTIVATOR"/>
    <property type="match status" value="1"/>
</dbReference>
<evidence type="ECO:0000313" key="8">
    <source>
        <dbReference type="Proteomes" id="UP001197093"/>
    </source>
</evidence>
<dbReference type="CDD" id="cd12148">
    <property type="entry name" value="fungal_TF_MHR"/>
    <property type="match status" value="1"/>
</dbReference>
<evidence type="ECO:0000256" key="3">
    <source>
        <dbReference type="ARBA" id="ARBA00023015"/>
    </source>
</evidence>
<keyword evidence="3" id="KW-0805">Transcription regulation</keyword>
<dbReference type="AlphaFoldDB" id="A0AAD4ET75"/>
<keyword evidence="8" id="KW-1185">Reference proteome</keyword>
<gene>
    <name evidence="7" type="ORF">NEMBOFW57_009518</name>
</gene>
<dbReference type="InterPro" id="IPR051615">
    <property type="entry name" value="Transcr_Regulatory_Elem"/>
</dbReference>
<keyword evidence="5" id="KW-0804">Transcription</keyword>
<evidence type="ECO:0000256" key="1">
    <source>
        <dbReference type="ARBA" id="ARBA00022723"/>
    </source>
</evidence>
<keyword evidence="6" id="KW-0539">Nucleus</keyword>
<keyword evidence="1" id="KW-0479">Metal-binding</keyword>
<dbReference type="GO" id="GO:0046872">
    <property type="term" value="F:metal ion binding"/>
    <property type="evidence" value="ECO:0007669"/>
    <property type="project" value="UniProtKB-KW"/>
</dbReference>
<sequence>MDSTDSDTILKTLASIADPHVSKAVLQGLIDGSISRTKVLEEFYPEFCSSALVHAILALATRLINERSDDAGLHQSGWPRSRCFMNKAKTILQDTKAPSTLPDIQALGIFSLYYLRCGQETEAQAYAESFATSISDLFQRSPMYEGEDDYAESLRTSYCGAVSLMR</sequence>
<keyword evidence="2" id="KW-0862">Zinc</keyword>
<evidence type="ECO:0000256" key="4">
    <source>
        <dbReference type="ARBA" id="ARBA00023125"/>
    </source>
</evidence>
<keyword evidence="4" id="KW-0238">DNA-binding</keyword>
<evidence type="ECO:0000256" key="2">
    <source>
        <dbReference type="ARBA" id="ARBA00022833"/>
    </source>
</evidence>
<proteinExistence type="predicted"/>